<protein>
    <submittedName>
        <fullName evidence="2">Bacterial extracellular solute-binding s, 5 Middle family protein</fullName>
    </submittedName>
</protein>
<dbReference type="InterPro" id="IPR030678">
    <property type="entry name" value="Peptide/Ni-bd"/>
</dbReference>
<name>A0ABP2XDW3_9CHLA</name>
<proteinExistence type="predicted"/>
<dbReference type="SUPFAM" id="SSF53850">
    <property type="entry name" value="Periplasmic binding protein-like II"/>
    <property type="match status" value="1"/>
</dbReference>
<dbReference type="Gene3D" id="3.40.190.10">
    <property type="entry name" value="Periplasmic binding protein-like II"/>
    <property type="match status" value="1"/>
</dbReference>
<gene>
    <name evidence="2" type="ORF">H359_0655</name>
</gene>
<dbReference type="CDD" id="cd08504">
    <property type="entry name" value="PBP2_OppA"/>
    <property type="match status" value="1"/>
</dbReference>
<feature type="domain" description="Solute-binding protein family 5" evidence="1">
    <location>
        <begin position="77"/>
        <end position="451"/>
    </location>
</feature>
<dbReference type="PROSITE" id="PS51257">
    <property type="entry name" value="PROKAR_LIPOPROTEIN"/>
    <property type="match status" value="1"/>
</dbReference>
<sequence>MSIKTLRKFSFLCFLFIPLASGCHQFKLATLQKELRIGMSYDPVSLDPRATYLKKDISIAKVLYEGISREKLSSGEVILGIADSYTLDESECTYTFRLKNTFWSNGDPLTAHDFEASIKQIYSKELSISQHNLLHTIKNSKRVLEGEPIEILGVRAIEDYILEIQLENPIDNFLEILSHPLFFPVHKSLRERYCNSEKQTIYISNGPFIIREYLPQKHLIVEKNPYYHSEEKVKLQSIIFKIVSDPHTAVKLFKNNLIDILGNPWISTIPKEIFLHASEKERHIYPVCATSLLIYNLHTSALANKALRKAISYSIDKEALISLVNVGRIARSFIPPELSKLTPNHLTMTQQEREHKARQYFKEAMTTLSPEQISELVIIYPFESTAVSLVVQEIQQQIKRVLGIHIPIQGTEYFCFLEKRKQGDFYISMGGWIAEYLDAKNFLSTIGSPTVSEGYRLSKWEHPVYNDLIKKYSSNSFSVEDQIYAEELIQEESPIFPLYHYNYAYIARPGITNIYASPLGHIDLRGVEIVN</sequence>
<comment type="caution">
    <text evidence="2">The sequence shown here is derived from an EMBL/GenBank/DDBJ whole genome shotgun (WGS) entry which is preliminary data.</text>
</comment>
<accession>A0ABP2XDW3</accession>
<dbReference type="PANTHER" id="PTHR30290:SF83">
    <property type="entry name" value="ABC TRANSPORTER SUBSTRATE-BINDING PROTEIN"/>
    <property type="match status" value="1"/>
</dbReference>
<dbReference type="Proteomes" id="UP000016064">
    <property type="component" value="Unassembled WGS sequence"/>
</dbReference>
<dbReference type="Pfam" id="PF00496">
    <property type="entry name" value="SBP_bac_5"/>
    <property type="match status" value="1"/>
</dbReference>
<dbReference type="PANTHER" id="PTHR30290">
    <property type="entry name" value="PERIPLASMIC BINDING COMPONENT OF ABC TRANSPORTER"/>
    <property type="match status" value="1"/>
</dbReference>
<dbReference type="EMBL" id="APJW01000002">
    <property type="protein sequence ID" value="EQM62642.1"/>
    <property type="molecule type" value="Genomic_DNA"/>
</dbReference>
<reference evidence="2 3" key="1">
    <citation type="submission" date="2013-07" db="EMBL/GenBank/DDBJ databases">
        <title>Isolation of a new Chlamydia species from the feral Sacred Ibis (Threskiornis aethiopicus): Chlamydia ibidis.</title>
        <authorList>
            <person name="Vorimore F."/>
            <person name="Hsia R.-C."/>
            <person name="Huot-Creasy H."/>
            <person name="Bastian S."/>
            <person name="Deruyter L."/>
            <person name="Passet A."/>
            <person name="Sachse K."/>
            <person name="Bavoil P."/>
            <person name="Myers G."/>
            <person name="Laroucau K."/>
        </authorList>
    </citation>
    <scope>NUCLEOTIDE SEQUENCE [LARGE SCALE GENOMIC DNA]</scope>
    <source>
        <strain evidence="2 3">10-1398/6</strain>
    </source>
</reference>
<organism evidence="2 3">
    <name type="scientific">Chlamydia ibidis 10-1398/6</name>
    <dbReference type="NCBI Taxonomy" id="1046581"/>
    <lineage>
        <taxon>Bacteria</taxon>
        <taxon>Pseudomonadati</taxon>
        <taxon>Chlamydiota</taxon>
        <taxon>Chlamydiia</taxon>
        <taxon>Chlamydiales</taxon>
        <taxon>Chlamydiaceae</taxon>
        <taxon>Chlamydia/Chlamydophila group</taxon>
        <taxon>Chlamydia</taxon>
    </lineage>
</organism>
<dbReference type="Gene3D" id="3.90.76.10">
    <property type="entry name" value="Dipeptide-binding Protein, Domain 1"/>
    <property type="match status" value="1"/>
</dbReference>
<dbReference type="PIRSF" id="PIRSF002741">
    <property type="entry name" value="MppA"/>
    <property type="match status" value="1"/>
</dbReference>
<keyword evidence="3" id="KW-1185">Reference proteome</keyword>
<evidence type="ECO:0000259" key="1">
    <source>
        <dbReference type="Pfam" id="PF00496"/>
    </source>
</evidence>
<dbReference type="RefSeq" id="WP_020370208.1">
    <property type="nucleotide sequence ID" value="NZ_APJW01000002.1"/>
</dbReference>
<dbReference type="InterPro" id="IPR039424">
    <property type="entry name" value="SBP_5"/>
</dbReference>
<evidence type="ECO:0000313" key="2">
    <source>
        <dbReference type="EMBL" id="EQM62642.1"/>
    </source>
</evidence>
<evidence type="ECO:0000313" key="3">
    <source>
        <dbReference type="Proteomes" id="UP000016064"/>
    </source>
</evidence>
<dbReference type="Gene3D" id="3.10.105.10">
    <property type="entry name" value="Dipeptide-binding Protein, Domain 3"/>
    <property type="match status" value="1"/>
</dbReference>
<dbReference type="InterPro" id="IPR000914">
    <property type="entry name" value="SBP_5_dom"/>
</dbReference>